<protein>
    <submittedName>
        <fullName evidence="9">Glycoside hydrolase family 16</fullName>
    </submittedName>
</protein>
<dbReference type="Proteomes" id="UP000005387">
    <property type="component" value="Unassembled WGS sequence"/>
</dbReference>
<feature type="domain" description="CBM6" evidence="6">
    <location>
        <begin position="998"/>
        <end position="1125"/>
    </location>
</feature>
<dbReference type="Pfam" id="PF03422">
    <property type="entry name" value="CBM_6"/>
    <property type="match status" value="1"/>
</dbReference>
<dbReference type="CDD" id="cd08023">
    <property type="entry name" value="GH16_laminarinase_like"/>
    <property type="match status" value="1"/>
</dbReference>
<evidence type="ECO:0000256" key="4">
    <source>
        <dbReference type="SAM" id="MobiDB-lite"/>
    </source>
</evidence>
<feature type="chain" id="PRO_5003136534" evidence="5">
    <location>
        <begin position="25"/>
        <end position="1437"/>
    </location>
</feature>
<dbReference type="PROSITE" id="PS51762">
    <property type="entry name" value="GH16_2"/>
    <property type="match status" value="1"/>
</dbReference>
<dbReference type="InterPro" id="IPR013320">
    <property type="entry name" value="ConA-like_dom_sf"/>
</dbReference>
<keyword evidence="2 5" id="KW-0732">Signal</keyword>
<feature type="domain" description="SLH" evidence="7">
    <location>
        <begin position="154"/>
        <end position="216"/>
    </location>
</feature>
<dbReference type="GO" id="GO:0030246">
    <property type="term" value="F:carbohydrate binding"/>
    <property type="evidence" value="ECO:0007669"/>
    <property type="project" value="InterPro"/>
</dbReference>
<dbReference type="STRING" id="717606.PaecuDRAFT_4662"/>
<evidence type="ECO:0000256" key="1">
    <source>
        <dbReference type="ARBA" id="ARBA00006865"/>
    </source>
</evidence>
<dbReference type="PANTHER" id="PTHR10963:SF55">
    <property type="entry name" value="GLYCOSIDE HYDROLASE FAMILY 16 PROTEIN"/>
    <property type="match status" value="1"/>
</dbReference>
<dbReference type="Gene3D" id="2.60.120.260">
    <property type="entry name" value="Galactose-binding domain-like"/>
    <property type="match status" value="5"/>
</dbReference>
<dbReference type="OrthoDB" id="9809583at2"/>
<dbReference type="SMART" id="SM00606">
    <property type="entry name" value="CBD_IV"/>
    <property type="match status" value="1"/>
</dbReference>
<dbReference type="SUPFAM" id="SSF49899">
    <property type="entry name" value="Concanavalin A-like lectins/glucanases"/>
    <property type="match status" value="1"/>
</dbReference>
<dbReference type="InterPro" id="IPR000757">
    <property type="entry name" value="Beta-glucanase-like"/>
</dbReference>
<evidence type="ECO:0000313" key="10">
    <source>
        <dbReference type="Proteomes" id="UP000005387"/>
    </source>
</evidence>
<feature type="signal peptide" evidence="5">
    <location>
        <begin position="1"/>
        <end position="24"/>
    </location>
</feature>
<evidence type="ECO:0000259" key="7">
    <source>
        <dbReference type="PROSITE" id="PS51272"/>
    </source>
</evidence>
<dbReference type="RefSeq" id="WP_006040642.1">
    <property type="nucleotide sequence ID" value="NZ_AEDD01000016.1"/>
</dbReference>
<dbReference type="PANTHER" id="PTHR10963">
    <property type="entry name" value="GLYCOSYL HYDROLASE-RELATED"/>
    <property type="match status" value="1"/>
</dbReference>
<dbReference type="InterPro" id="IPR001119">
    <property type="entry name" value="SLH_dom"/>
</dbReference>
<dbReference type="eggNOG" id="COG2273">
    <property type="taxonomic scope" value="Bacteria"/>
</dbReference>
<dbReference type="Pfam" id="PF00722">
    <property type="entry name" value="Glyco_hydro_16"/>
    <property type="match status" value="1"/>
</dbReference>
<dbReference type="Pfam" id="PF02018">
    <property type="entry name" value="CBM_4_9"/>
    <property type="match status" value="4"/>
</dbReference>
<dbReference type="InterPro" id="IPR050546">
    <property type="entry name" value="Glycosyl_Hydrlase_16"/>
</dbReference>
<dbReference type="PROSITE" id="PS51175">
    <property type="entry name" value="CBM6"/>
    <property type="match status" value="1"/>
</dbReference>
<comment type="similarity">
    <text evidence="1">Belongs to the glycosyl hydrolase 16 family.</text>
</comment>
<dbReference type="GO" id="GO:0005975">
    <property type="term" value="P:carbohydrate metabolic process"/>
    <property type="evidence" value="ECO:0007669"/>
    <property type="project" value="InterPro"/>
</dbReference>
<dbReference type="EMBL" id="AEDD01000016">
    <property type="protein sequence ID" value="EFM08473.1"/>
    <property type="molecule type" value="Genomic_DNA"/>
</dbReference>
<evidence type="ECO:0000313" key="9">
    <source>
        <dbReference type="EMBL" id="EFM08473.1"/>
    </source>
</evidence>
<dbReference type="InterPro" id="IPR003305">
    <property type="entry name" value="CenC_carb-bd"/>
</dbReference>
<evidence type="ECO:0000259" key="8">
    <source>
        <dbReference type="PROSITE" id="PS51762"/>
    </source>
</evidence>
<evidence type="ECO:0000256" key="3">
    <source>
        <dbReference type="ARBA" id="ARBA00022801"/>
    </source>
</evidence>
<feature type="region of interest" description="Disordered" evidence="4">
    <location>
        <begin position="341"/>
        <end position="377"/>
    </location>
</feature>
<feature type="domain" description="SLH" evidence="7">
    <location>
        <begin position="94"/>
        <end position="152"/>
    </location>
</feature>
<accession>E0IG71</accession>
<feature type="compositionally biased region" description="Low complexity" evidence="4">
    <location>
        <begin position="350"/>
        <end position="371"/>
    </location>
</feature>
<dbReference type="PROSITE" id="PS51272">
    <property type="entry name" value="SLH"/>
    <property type="match status" value="3"/>
</dbReference>
<dbReference type="InterPro" id="IPR006584">
    <property type="entry name" value="Cellulose-bd_IV"/>
</dbReference>
<dbReference type="GO" id="GO:0004553">
    <property type="term" value="F:hydrolase activity, hydrolyzing O-glycosyl compounds"/>
    <property type="evidence" value="ECO:0007669"/>
    <property type="project" value="InterPro"/>
</dbReference>
<feature type="domain" description="SLH" evidence="7">
    <location>
        <begin position="30"/>
        <end position="93"/>
    </location>
</feature>
<dbReference type="InterPro" id="IPR008979">
    <property type="entry name" value="Galactose-bd-like_sf"/>
</dbReference>
<dbReference type="Gene3D" id="2.60.120.200">
    <property type="match status" value="1"/>
</dbReference>
<keyword evidence="10" id="KW-1185">Reference proteome</keyword>
<sequence>MNKWISILITCCLLLTLISPVAYGSEAPKQSATLFPDLKGHWAQQAAQRLEAFGLLGGYEDGLFKPGQTMSRAELITVLDRVFGFSGQSSKRFQDVLPAGWYYDSIMSAYGSGITDGMDAEHFAPNASVTRQDAAVMLDRAFRLSTGQEPTSQLNGFQDQADIAGYSEKALTYLVGEKKVKGYNDLLLPRAPITRAELAVLLSSMVEDIVTESSVYSKSTIEGNVVIRAGGVTIANTVIHGNLILAEGVGEGSITLEGVTVTGKIIVQGGGRVAFTDGTHAGTVILLQPSRMEVSSDSVISMLAVDAKAAAAQITSKGTIAELTVAASGVKVNGEEVKAGSQISLKPEGAAPTPSIPTNPTNPTNPTGPAADKPVSPTTIPDNQWQLVWNDEFNEPTIDASKWTPIDTGVVYNNELEAYNRNNATIAKDGDRSVLSIEAKKESYSGKNYTSAKLISQNKGDWTYGKMVVRAKLPVEQGMWPAIWLMPTDESHYGGWPASGEIDMMELIGGAANKNRVYGTLHFDSIQPDGSHGSDQNTFELPSGQSFNDDYHDFQLEWLPGVIRMYVDGQLYHEVTDWKTRGPGQPEDYTYPAPFDRPFYMILNLAVGGDWPGAPNADFESGQMKVDFVRVYAYKDLSSWPDVTGQPPVPTPQRAPQADGNQLYNAQFTEGADQNGVPQSWQFLLNANGAGSVAVVDDALKGKAAKVSIAQPGDELYSIQLTQMPMYVQKGKKYKVTFDARADASRSIMTKVNQFQKSWKNYSGEQSFALSTSWHSYDYTFDMQESTDNNARFEFNLGRNAETVYVANVKLVEIGDATPAPTVPGSRVALPDGNLVYNGTFDQGKDRLAFWSSAIKPDAQAQIGVNNFLAFPIMERQLSVDVANGGLAAESVALRQSGIPLEKNTTYGISFEARAETPRSVDINLASASSNSIQIVGGPSVQLGTELKSYSKDVNIGDGAAELEAELSLLFGGFAGKVYVDNVRMVKRGKPAHVNGYAHIAASDAWEMHGLQLENASEGGKNVGYMDEGDLLQYKISVEQDADYRISARVASGQASSQIRLSVKDEAGSVISQSVYPLGDTGGWQTYKTIYFNPVSLRSGQGYYVTFEGADFNTVWVDLAANQVQNGKLDADLQGWNLATATQSSASRSNDGELVVQVSDTGTNWWDDQIQQYGLNIEKGKAYRLEFDAYASIPRTMHVFVAESGGAYAKYMEQQAALSATSTHYSYTFTMAHDTDAAASLVLGLGEPVNGGTAHTVSIDNIVLHEVNPSADSGGQPMHVNLLKNGSFANGTDGWFSYAAVDSNQLTIAALNGKLQASIGTVGDNPWDRQVIQEGFNIQQGSKYTLSFRAKADTPRKLGLGIGWVDVPANYAWHGYFGDQIDLTTTEQTFTFTFNATTESYPNSRISFDMGNIPGGNAGQTAITISDVSLVNVGPAS</sequence>
<evidence type="ECO:0000259" key="6">
    <source>
        <dbReference type="PROSITE" id="PS51175"/>
    </source>
</evidence>
<dbReference type="InterPro" id="IPR005084">
    <property type="entry name" value="CBM6"/>
</dbReference>
<proteinExistence type="inferred from homology"/>
<organism evidence="9 10">
    <name type="scientific">Paenibacillus curdlanolyticus YK9</name>
    <dbReference type="NCBI Taxonomy" id="717606"/>
    <lineage>
        <taxon>Bacteria</taxon>
        <taxon>Bacillati</taxon>
        <taxon>Bacillota</taxon>
        <taxon>Bacilli</taxon>
        <taxon>Bacillales</taxon>
        <taxon>Paenibacillaceae</taxon>
        <taxon>Paenibacillus</taxon>
    </lineage>
</organism>
<evidence type="ECO:0000256" key="5">
    <source>
        <dbReference type="SAM" id="SignalP"/>
    </source>
</evidence>
<evidence type="ECO:0000256" key="2">
    <source>
        <dbReference type="ARBA" id="ARBA00022729"/>
    </source>
</evidence>
<reference evidence="9 10" key="1">
    <citation type="submission" date="2010-07" db="EMBL/GenBank/DDBJ databases">
        <title>The draft genome of Paenibacillus curdlanolyticus YK9.</title>
        <authorList>
            <consortium name="US DOE Joint Genome Institute (JGI-PGF)"/>
            <person name="Lucas S."/>
            <person name="Copeland A."/>
            <person name="Lapidus A."/>
            <person name="Cheng J.-F."/>
            <person name="Bruce D."/>
            <person name="Goodwin L."/>
            <person name="Pitluck S."/>
            <person name="Land M.L."/>
            <person name="Hauser L."/>
            <person name="Chang Y.-J."/>
            <person name="Jeffries C."/>
            <person name="Anderson I.J."/>
            <person name="Johnson E."/>
            <person name="Loganathan U."/>
            <person name="Mulhopadhyay B."/>
            <person name="Kyrpides N."/>
            <person name="Woyke T.J."/>
        </authorList>
    </citation>
    <scope>NUCLEOTIDE SEQUENCE [LARGE SCALE GENOMIC DNA]</scope>
    <source>
        <strain evidence="9 10">YK9</strain>
    </source>
</reference>
<name>E0IG71_9BACL</name>
<dbReference type="SUPFAM" id="SSF49785">
    <property type="entry name" value="Galactose-binding domain-like"/>
    <property type="match status" value="5"/>
</dbReference>
<gene>
    <name evidence="9" type="ORF">PaecuDRAFT_4662</name>
</gene>
<keyword evidence="3 9" id="KW-0378">Hydrolase</keyword>
<feature type="domain" description="GH16" evidence="8">
    <location>
        <begin position="355"/>
        <end position="637"/>
    </location>
</feature>
<dbReference type="Pfam" id="PF00395">
    <property type="entry name" value="SLH"/>
    <property type="match status" value="3"/>
</dbReference>
<dbReference type="CDD" id="cd04080">
    <property type="entry name" value="CBM6_cellulase-like"/>
    <property type="match status" value="1"/>
</dbReference>